<dbReference type="Proteomes" id="UP001604277">
    <property type="component" value="Unassembled WGS sequence"/>
</dbReference>
<gene>
    <name evidence="1" type="ORF">Fot_50329</name>
</gene>
<name>A0ABD1PXU3_9LAMI</name>
<reference evidence="2" key="1">
    <citation type="submission" date="2024-07" db="EMBL/GenBank/DDBJ databases">
        <title>Two chromosome-level genome assemblies of Korean endemic species Abeliophyllum distichum and Forsythia ovata (Oleaceae).</title>
        <authorList>
            <person name="Jang H."/>
        </authorList>
    </citation>
    <scope>NUCLEOTIDE SEQUENCE [LARGE SCALE GENOMIC DNA]</scope>
</reference>
<sequence length="126" mass="14853">MNAQTDEDGYVKKEFSTQMQIEMKDDLHEINDALAEYIRMAKYRRGKGKIPNWQQHFSAVSHQRGPWLSIKTWHRLCTIREKLQKMEANSTAEEEDATTSQVLVIDREAMICIDFCTTIADWMIRR</sequence>
<evidence type="ECO:0000313" key="1">
    <source>
        <dbReference type="EMBL" id="KAL2468753.1"/>
    </source>
</evidence>
<evidence type="ECO:0000313" key="2">
    <source>
        <dbReference type="Proteomes" id="UP001604277"/>
    </source>
</evidence>
<comment type="caution">
    <text evidence="1">The sequence shown here is derived from an EMBL/GenBank/DDBJ whole genome shotgun (WGS) entry which is preliminary data.</text>
</comment>
<organism evidence="1 2">
    <name type="scientific">Forsythia ovata</name>
    <dbReference type="NCBI Taxonomy" id="205694"/>
    <lineage>
        <taxon>Eukaryota</taxon>
        <taxon>Viridiplantae</taxon>
        <taxon>Streptophyta</taxon>
        <taxon>Embryophyta</taxon>
        <taxon>Tracheophyta</taxon>
        <taxon>Spermatophyta</taxon>
        <taxon>Magnoliopsida</taxon>
        <taxon>eudicotyledons</taxon>
        <taxon>Gunneridae</taxon>
        <taxon>Pentapetalae</taxon>
        <taxon>asterids</taxon>
        <taxon>lamiids</taxon>
        <taxon>Lamiales</taxon>
        <taxon>Oleaceae</taxon>
        <taxon>Forsythieae</taxon>
        <taxon>Forsythia</taxon>
    </lineage>
</organism>
<protein>
    <submittedName>
        <fullName evidence="1">Uncharacterized protein</fullName>
    </submittedName>
</protein>
<accession>A0ABD1PXU3</accession>
<dbReference type="EMBL" id="JBFOLJ010000016">
    <property type="protein sequence ID" value="KAL2468753.1"/>
    <property type="molecule type" value="Genomic_DNA"/>
</dbReference>
<dbReference type="AlphaFoldDB" id="A0ABD1PXU3"/>
<proteinExistence type="predicted"/>
<keyword evidence="2" id="KW-1185">Reference proteome</keyword>